<sequence length="481" mass="52266">MAVTKPLGSFGDGHTTYATRCSTIFMFFHVYPLVSIASTSNSLLSIYLGNGRTGGPIIGAEVSEIKCSGPSLIPCGPSQVEPAGKWYTHQRGVEGAIQLYRHSTVDSSLLAPFNNVVDFEAYCGFASLNTTTTPPPTKRSAEPYQRRKNGDAALDPYFVDAANLPVAIKALPNNEASYFNLGIDTGVIQLPILAPPASSSEANTYVRNFAQLVNEALAYFQKQGFTCVLVHVSRNPGGDIVAGLAVFQQIFSTSTPYYGKDTRYSPLLANLTQEFAAADTNQSIALNFKYSVQQNGSSYRSVDAFLGPVYKNGGYFTSPSRRNAQAYLATWQGPGNLSIPARPLFAPEQICLLSDSLCVSTCATFIEAMREQGVRSVVYGGHPGSKTLQVSGGTRGSEVYPYATFVTNSQQQSSDRTSDDLPVQQPSLSLRVNMVNSYRRGDDTVLLEFQYTPTNYTMQLTAEMATNVTERWRVAAQKLWG</sequence>
<name>A0AAD9ZCH0_9LECA</name>
<evidence type="ECO:0000313" key="1">
    <source>
        <dbReference type="EMBL" id="KAK3175981.1"/>
    </source>
</evidence>
<organism evidence="1 2">
    <name type="scientific">Lepraria neglecta</name>
    <dbReference type="NCBI Taxonomy" id="209136"/>
    <lineage>
        <taxon>Eukaryota</taxon>
        <taxon>Fungi</taxon>
        <taxon>Dikarya</taxon>
        <taxon>Ascomycota</taxon>
        <taxon>Pezizomycotina</taxon>
        <taxon>Lecanoromycetes</taxon>
        <taxon>OSLEUM clade</taxon>
        <taxon>Lecanoromycetidae</taxon>
        <taxon>Lecanorales</taxon>
        <taxon>Lecanorineae</taxon>
        <taxon>Stereocaulaceae</taxon>
        <taxon>Lepraria</taxon>
    </lineage>
</organism>
<keyword evidence="2" id="KW-1185">Reference proteome</keyword>
<dbReference type="Gene3D" id="3.90.226.10">
    <property type="entry name" value="2-enoyl-CoA Hydratase, Chain A, domain 1"/>
    <property type="match status" value="1"/>
</dbReference>
<comment type="caution">
    <text evidence="1">The sequence shown here is derived from an EMBL/GenBank/DDBJ whole genome shotgun (WGS) entry which is preliminary data.</text>
</comment>
<dbReference type="Proteomes" id="UP001276659">
    <property type="component" value="Unassembled WGS sequence"/>
</dbReference>
<reference evidence="1" key="1">
    <citation type="submission" date="2022-11" db="EMBL/GenBank/DDBJ databases">
        <title>Chromosomal genome sequence assembly and mating type (MAT) locus characterization of the leprose asexual lichenized fungus Lepraria neglecta (Nyl.) Erichsen.</title>
        <authorList>
            <person name="Allen J.L."/>
            <person name="Pfeffer B."/>
        </authorList>
    </citation>
    <scope>NUCLEOTIDE SEQUENCE</scope>
    <source>
        <strain evidence="1">Allen 5258</strain>
    </source>
</reference>
<dbReference type="EMBL" id="JASNWA010000004">
    <property type="protein sequence ID" value="KAK3175981.1"/>
    <property type="molecule type" value="Genomic_DNA"/>
</dbReference>
<dbReference type="InterPro" id="IPR052766">
    <property type="entry name" value="S41A_metabolite_peptidase"/>
</dbReference>
<dbReference type="PANTHER" id="PTHR37049:SF4">
    <property type="entry name" value="RHODANESE DOMAIN-CONTAINING PROTEIN"/>
    <property type="match status" value="1"/>
</dbReference>
<dbReference type="AlphaFoldDB" id="A0AAD9ZCH0"/>
<accession>A0AAD9ZCH0</accession>
<proteinExistence type="predicted"/>
<evidence type="ECO:0008006" key="3">
    <source>
        <dbReference type="Google" id="ProtNLM"/>
    </source>
</evidence>
<gene>
    <name evidence="1" type="ORF">OEA41_007303</name>
</gene>
<protein>
    <recommendedName>
        <fullName evidence="3">Tail specific protease domain-containing protein</fullName>
    </recommendedName>
</protein>
<dbReference type="PANTHER" id="PTHR37049">
    <property type="entry name" value="PEPTIDASE S41 FAMILY PROTEIN"/>
    <property type="match status" value="1"/>
</dbReference>
<evidence type="ECO:0000313" key="2">
    <source>
        <dbReference type="Proteomes" id="UP001276659"/>
    </source>
</evidence>